<dbReference type="Gene3D" id="3.30.750.24">
    <property type="entry name" value="STAS domain"/>
    <property type="match status" value="1"/>
</dbReference>
<reference evidence="2 3" key="1">
    <citation type="journal article" date="2013" name="Int. J. Syst. Evol. Microbiol.">
        <title>Azospirillum humicireducens sp. nov., a nitrogen-fixing bacterium isolated from a microbial fuel cell.</title>
        <authorList>
            <person name="Zhou S."/>
            <person name="Han L."/>
            <person name="Wang Y."/>
            <person name="Yang G."/>
            <person name="Zhuang L."/>
            <person name="Hu P."/>
        </authorList>
    </citation>
    <scope>NUCLEOTIDE SEQUENCE [LARGE SCALE GENOMIC DNA]</scope>
    <source>
        <strain evidence="2 3">SgZ-5</strain>
    </source>
</reference>
<gene>
    <name evidence="2" type="ORF">A6A40_09565</name>
</gene>
<evidence type="ECO:0000259" key="1">
    <source>
        <dbReference type="Pfam" id="PF13466"/>
    </source>
</evidence>
<sequence>MSLIKWTEEDGGRIRLGLPNDLDLPMAQPLLDSLRAAFKASADVTIQADAVERISAACIQALVVAARDAADRGAAFVLAAPSEVLSEACEDLGLAAWLKQWSRA</sequence>
<dbReference type="InterPro" id="IPR036513">
    <property type="entry name" value="STAS_dom_sf"/>
</dbReference>
<feature type="domain" description="MlaB-like STAS" evidence="1">
    <location>
        <begin position="18"/>
        <end position="93"/>
    </location>
</feature>
<proteinExistence type="predicted"/>
<dbReference type="Proteomes" id="UP000077405">
    <property type="component" value="Chromosome"/>
</dbReference>
<accession>A0A160JGM9</accession>
<dbReference type="SUPFAM" id="SSF52091">
    <property type="entry name" value="SpoIIaa-like"/>
    <property type="match status" value="1"/>
</dbReference>
<dbReference type="AlphaFoldDB" id="A0A160JGM9"/>
<protein>
    <submittedName>
        <fullName evidence="2">STAS domain-containing protein</fullName>
    </submittedName>
</protein>
<dbReference type="InterPro" id="IPR052746">
    <property type="entry name" value="MlaB_ABC_Transporter"/>
</dbReference>
<dbReference type="OrthoDB" id="7305772at2"/>
<dbReference type="KEGG" id="ahu:A6A40_09565"/>
<evidence type="ECO:0000313" key="3">
    <source>
        <dbReference type="Proteomes" id="UP000077405"/>
    </source>
</evidence>
<dbReference type="STRING" id="1226968.A6A40_09565"/>
<organism evidence="2 3">
    <name type="scientific">Azospirillum humicireducens</name>
    <dbReference type="NCBI Taxonomy" id="1226968"/>
    <lineage>
        <taxon>Bacteria</taxon>
        <taxon>Pseudomonadati</taxon>
        <taxon>Pseudomonadota</taxon>
        <taxon>Alphaproteobacteria</taxon>
        <taxon>Rhodospirillales</taxon>
        <taxon>Azospirillaceae</taxon>
        <taxon>Azospirillum</taxon>
    </lineage>
</organism>
<dbReference type="EMBL" id="CP015285">
    <property type="protein sequence ID" value="ANC92129.1"/>
    <property type="molecule type" value="Genomic_DNA"/>
</dbReference>
<dbReference type="RefSeq" id="WP_063635192.1">
    <property type="nucleotide sequence ID" value="NZ_CP015285.1"/>
</dbReference>
<evidence type="ECO:0000313" key="2">
    <source>
        <dbReference type="EMBL" id="ANC92129.1"/>
    </source>
</evidence>
<dbReference type="InterPro" id="IPR058548">
    <property type="entry name" value="MlaB-like_STAS"/>
</dbReference>
<dbReference type="Pfam" id="PF13466">
    <property type="entry name" value="STAS_2"/>
    <property type="match status" value="1"/>
</dbReference>
<dbReference type="PANTHER" id="PTHR35849">
    <property type="entry name" value="BLR2341 PROTEIN"/>
    <property type="match status" value="1"/>
</dbReference>
<dbReference type="PANTHER" id="PTHR35849:SF2">
    <property type="entry name" value="BLR2341 PROTEIN"/>
    <property type="match status" value="1"/>
</dbReference>
<keyword evidence="3" id="KW-1185">Reference proteome</keyword>
<name>A0A160JGM9_9PROT</name>